<organism evidence="2 3">
    <name type="scientific">Chlorella sorokiniana</name>
    <name type="common">Freshwater green alga</name>
    <dbReference type="NCBI Taxonomy" id="3076"/>
    <lineage>
        <taxon>Eukaryota</taxon>
        <taxon>Viridiplantae</taxon>
        <taxon>Chlorophyta</taxon>
        <taxon>core chlorophytes</taxon>
        <taxon>Trebouxiophyceae</taxon>
        <taxon>Chlorellales</taxon>
        <taxon>Chlorellaceae</taxon>
        <taxon>Chlorella clade</taxon>
        <taxon>Chlorella</taxon>
    </lineage>
</organism>
<keyword evidence="1" id="KW-1133">Transmembrane helix</keyword>
<keyword evidence="3" id="KW-1185">Reference proteome</keyword>
<sequence length="241" mass="23549">MASYFTGKRAAEKAEEAAAAETAPPATPDLTQVLHPQPVPGIRMRAPEIVSAPGQVIIGYKVIKPESGGKMAAGVAGGTALGVFSVLIFPCCLPCAVAACVVPALQSRMDQLPVYGWPGDAPVLTQGEAVPAPGQPFAAEAAATGVTVAPAEVPLAEVPPGYAPQVAANGLDVAPPAGYAPQPAANALAVAPPAGYAPQPAANGAAVAPAEAAPSSPVMAPAAPGPLAASAHALSASHMMV</sequence>
<reference evidence="2 3" key="1">
    <citation type="journal article" date="2018" name="Plant J.">
        <title>Genome sequences of Chlorella sorokiniana UTEX 1602 and Micractinium conductrix SAG 241.80: implications to maltose excretion by a green alga.</title>
        <authorList>
            <person name="Arriola M.B."/>
            <person name="Velmurugan N."/>
            <person name="Zhang Y."/>
            <person name="Plunkett M.H."/>
            <person name="Hondzo H."/>
            <person name="Barney B.M."/>
        </authorList>
    </citation>
    <scope>NUCLEOTIDE SEQUENCE [LARGE SCALE GENOMIC DNA]</scope>
    <source>
        <strain evidence="3">UTEX 1602</strain>
    </source>
</reference>
<keyword evidence="1" id="KW-0812">Transmembrane</keyword>
<dbReference type="EMBL" id="LHPG02000012">
    <property type="protein sequence ID" value="PRW44994.1"/>
    <property type="molecule type" value="Genomic_DNA"/>
</dbReference>
<gene>
    <name evidence="2" type="ORF">C2E21_6158</name>
</gene>
<comment type="caution">
    <text evidence="2">The sequence shown here is derived from an EMBL/GenBank/DDBJ whole genome shotgun (WGS) entry which is preliminary data.</text>
</comment>
<dbReference type="AlphaFoldDB" id="A0A2P6TL41"/>
<feature type="transmembrane region" description="Helical" evidence="1">
    <location>
        <begin position="80"/>
        <end position="105"/>
    </location>
</feature>
<dbReference type="Proteomes" id="UP000239899">
    <property type="component" value="Unassembled WGS sequence"/>
</dbReference>
<evidence type="ECO:0000313" key="3">
    <source>
        <dbReference type="Proteomes" id="UP000239899"/>
    </source>
</evidence>
<name>A0A2P6TL41_CHLSO</name>
<accession>A0A2P6TL41</accession>
<proteinExistence type="predicted"/>
<evidence type="ECO:0000256" key="1">
    <source>
        <dbReference type="SAM" id="Phobius"/>
    </source>
</evidence>
<evidence type="ECO:0000313" key="2">
    <source>
        <dbReference type="EMBL" id="PRW44994.1"/>
    </source>
</evidence>
<protein>
    <submittedName>
        <fullName evidence="2">Uncharacterized protein</fullName>
    </submittedName>
</protein>
<keyword evidence="1" id="KW-0472">Membrane</keyword>